<name>A0A1I7XXZ1_9BILA</name>
<keyword evidence="7" id="KW-1185">Reference proteome</keyword>
<dbReference type="EC" id="3.1.3.48" evidence="2"/>
<evidence type="ECO:0000256" key="2">
    <source>
        <dbReference type="ARBA" id="ARBA00013064"/>
    </source>
</evidence>
<feature type="domain" description="Tyrosine specific protein phosphatases" evidence="6">
    <location>
        <begin position="116"/>
        <end position="174"/>
    </location>
</feature>
<feature type="domain" description="Tyrosine-protein phosphatase" evidence="5">
    <location>
        <begin position="51"/>
        <end position="195"/>
    </location>
</feature>
<evidence type="ECO:0000256" key="4">
    <source>
        <dbReference type="ARBA" id="ARBA00022912"/>
    </source>
</evidence>
<dbReference type="Gene3D" id="3.90.190.10">
    <property type="entry name" value="Protein tyrosine phosphatase superfamily"/>
    <property type="match status" value="1"/>
</dbReference>
<dbReference type="InterPro" id="IPR029021">
    <property type="entry name" value="Prot-tyrosine_phosphatase-like"/>
</dbReference>
<dbReference type="InterPro" id="IPR000387">
    <property type="entry name" value="Tyr_Pase_dom"/>
</dbReference>
<dbReference type="InterPro" id="IPR020422">
    <property type="entry name" value="TYR_PHOSPHATASE_DUAL_dom"/>
</dbReference>
<evidence type="ECO:0000313" key="7">
    <source>
        <dbReference type="Proteomes" id="UP000095287"/>
    </source>
</evidence>
<dbReference type="Proteomes" id="UP000095287">
    <property type="component" value="Unplaced"/>
</dbReference>
<keyword evidence="4" id="KW-0904">Protein phosphatase</keyword>
<organism evidence="7 8">
    <name type="scientific">Steinernema glaseri</name>
    <dbReference type="NCBI Taxonomy" id="37863"/>
    <lineage>
        <taxon>Eukaryota</taxon>
        <taxon>Metazoa</taxon>
        <taxon>Ecdysozoa</taxon>
        <taxon>Nematoda</taxon>
        <taxon>Chromadorea</taxon>
        <taxon>Rhabditida</taxon>
        <taxon>Tylenchina</taxon>
        <taxon>Panagrolaimomorpha</taxon>
        <taxon>Strongyloidoidea</taxon>
        <taxon>Steinernematidae</taxon>
        <taxon>Steinernema</taxon>
    </lineage>
</organism>
<dbReference type="GO" id="GO:0008138">
    <property type="term" value="F:protein tyrosine/serine/threonine phosphatase activity"/>
    <property type="evidence" value="ECO:0007669"/>
    <property type="project" value="TreeGrafter"/>
</dbReference>
<dbReference type="PANTHER" id="PTHR45848">
    <property type="entry name" value="DUAL SPECIFICITY PROTEIN PHOSPHATASE 12 FAMILY MEMBER"/>
    <property type="match status" value="1"/>
</dbReference>
<dbReference type="Pfam" id="PF00782">
    <property type="entry name" value="DSPc"/>
    <property type="match status" value="1"/>
</dbReference>
<dbReference type="PANTHER" id="PTHR45848:SF4">
    <property type="entry name" value="DUAL SPECIFICITY PROTEIN PHOSPHATASE 12"/>
    <property type="match status" value="1"/>
</dbReference>
<proteinExistence type="inferred from homology"/>
<protein>
    <recommendedName>
        <fullName evidence="2">protein-tyrosine-phosphatase</fullName>
        <ecNumber evidence="2">3.1.3.48</ecNumber>
    </recommendedName>
</protein>
<dbReference type="GO" id="GO:0005634">
    <property type="term" value="C:nucleus"/>
    <property type="evidence" value="ECO:0007669"/>
    <property type="project" value="TreeGrafter"/>
</dbReference>
<dbReference type="SUPFAM" id="SSF52799">
    <property type="entry name" value="(Phosphotyrosine protein) phosphatases II"/>
    <property type="match status" value="1"/>
</dbReference>
<keyword evidence="3" id="KW-0378">Hydrolase</keyword>
<dbReference type="PROSITE" id="PS50056">
    <property type="entry name" value="TYR_PHOSPHATASE_2"/>
    <property type="match status" value="1"/>
</dbReference>
<dbReference type="AlphaFoldDB" id="A0A1I7XXZ1"/>
<dbReference type="PROSITE" id="PS50054">
    <property type="entry name" value="TYR_PHOSPHATASE_DUAL"/>
    <property type="match status" value="1"/>
</dbReference>
<dbReference type="CDD" id="cd14498">
    <property type="entry name" value="DSP"/>
    <property type="match status" value="1"/>
</dbReference>
<accession>A0A1I7XXZ1</accession>
<evidence type="ECO:0000256" key="1">
    <source>
        <dbReference type="ARBA" id="ARBA00008601"/>
    </source>
</evidence>
<dbReference type="SMART" id="SM00195">
    <property type="entry name" value="DSPc"/>
    <property type="match status" value="1"/>
</dbReference>
<sequence>MPIGHRCHNHVAKRCVLLRVISVEMRSEEPQNDQQSHRPTILERHRQCYQPPGEEEPLRASGKSAVRPLLLIPFLLQITHVLTISEAPITDERKVEGVSYMFVFALDNPQQDLLKNNLLESALNYIDDAIKGGGNVLVHCEGGVSRSVTVVAAYLMRKFEWTADKAILFIQDLRIADPNSGFVGQLNMFRAMGCSPWLRSTATGVLTVE</sequence>
<evidence type="ECO:0000256" key="3">
    <source>
        <dbReference type="ARBA" id="ARBA00022801"/>
    </source>
</evidence>
<comment type="similarity">
    <text evidence="1">Belongs to the protein-tyrosine phosphatase family. Non-receptor class dual specificity subfamily.</text>
</comment>
<dbReference type="InterPro" id="IPR000340">
    <property type="entry name" value="Dual-sp_phosphatase_cat-dom"/>
</dbReference>
<reference evidence="8" key="1">
    <citation type="submission" date="2016-11" db="UniProtKB">
        <authorList>
            <consortium name="WormBaseParasite"/>
        </authorList>
    </citation>
    <scope>IDENTIFICATION</scope>
</reference>
<evidence type="ECO:0000259" key="5">
    <source>
        <dbReference type="PROSITE" id="PS50054"/>
    </source>
</evidence>
<dbReference type="WBParaSite" id="L893_g10441.t1">
    <property type="protein sequence ID" value="L893_g10441.t1"/>
    <property type="gene ID" value="L893_g10441"/>
</dbReference>
<evidence type="ECO:0000259" key="6">
    <source>
        <dbReference type="PROSITE" id="PS50056"/>
    </source>
</evidence>
<dbReference type="GO" id="GO:0004725">
    <property type="term" value="F:protein tyrosine phosphatase activity"/>
    <property type="evidence" value="ECO:0007669"/>
    <property type="project" value="UniProtKB-EC"/>
</dbReference>
<evidence type="ECO:0000313" key="8">
    <source>
        <dbReference type="WBParaSite" id="L893_g10441.t1"/>
    </source>
</evidence>